<dbReference type="EMBL" id="RWGY01000621">
    <property type="protein sequence ID" value="TVU00248.1"/>
    <property type="molecule type" value="Genomic_DNA"/>
</dbReference>
<accession>A0A5J9SML2</accession>
<dbReference type="SUPFAM" id="SSF56112">
    <property type="entry name" value="Protein kinase-like (PK-like)"/>
    <property type="match status" value="1"/>
</dbReference>
<organism evidence="3 4">
    <name type="scientific">Eragrostis curvula</name>
    <name type="common">weeping love grass</name>
    <dbReference type="NCBI Taxonomy" id="38414"/>
    <lineage>
        <taxon>Eukaryota</taxon>
        <taxon>Viridiplantae</taxon>
        <taxon>Streptophyta</taxon>
        <taxon>Embryophyta</taxon>
        <taxon>Tracheophyta</taxon>
        <taxon>Spermatophyta</taxon>
        <taxon>Magnoliopsida</taxon>
        <taxon>Liliopsida</taxon>
        <taxon>Poales</taxon>
        <taxon>Poaceae</taxon>
        <taxon>PACMAD clade</taxon>
        <taxon>Chloridoideae</taxon>
        <taxon>Eragrostideae</taxon>
        <taxon>Eragrostidinae</taxon>
        <taxon>Eragrostis</taxon>
    </lineage>
</organism>
<dbReference type="InterPro" id="IPR017441">
    <property type="entry name" value="Protein_kinase_ATP_BS"/>
</dbReference>
<dbReference type="InterPro" id="IPR011009">
    <property type="entry name" value="Kinase-like_dom_sf"/>
</dbReference>
<dbReference type="Gramene" id="TVU00248">
    <property type="protein sequence ID" value="TVU00248"/>
    <property type="gene ID" value="EJB05_54357"/>
</dbReference>
<dbReference type="InterPro" id="IPR000719">
    <property type="entry name" value="Prot_kinase_dom"/>
</dbReference>
<evidence type="ECO:0000313" key="3">
    <source>
        <dbReference type="EMBL" id="TVU00248.1"/>
    </source>
</evidence>
<dbReference type="PANTHER" id="PTHR45707">
    <property type="entry name" value="C2 CALCIUM/LIPID-BINDING PLANT PHOSPHORIBOSYLTRANSFERASE FAMILY PROTEIN"/>
    <property type="match status" value="1"/>
</dbReference>
<dbReference type="Pfam" id="PF00069">
    <property type="entry name" value="Pkinase"/>
    <property type="match status" value="1"/>
</dbReference>
<sequence length="182" mass="20993">STMDKLHHSGSCRVAPKIMSLESLKEITDNFSEERKLGSGAFGKVYKGVQNGEEIAVKMLHLMPGYDDLELFKREFDNLWRVRHQNIVQLLGYCYEIRLEYVELGNGKTVFGENIYRALCFEYMHNGSLQKHLSDEYHGLDWQTRYKIIKGICEDKDMVPKLADFGLSSSSATTRPKEHRVP</sequence>
<name>A0A5J9SML2_9POAL</name>
<evidence type="ECO:0000256" key="1">
    <source>
        <dbReference type="PROSITE-ProRule" id="PRU10141"/>
    </source>
</evidence>
<dbReference type="PROSITE" id="PS50011">
    <property type="entry name" value="PROTEIN_KINASE_DOM"/>
    <property type="match status" value="1"/>
</dbReference>
<dbReference type="OrthoDB" id="689277at2759"/>
<dbReference type="PROSITE" id="PS00107">
    <property type="entry name" value="PROTEIN_KINASE_ATP"/>
    <property type="match status" value="1"/>
</dbReference>
<dbReference type="GO" id="GO:0004672">
    <property type="term" value="F:protein kinase activity"/>
    <property type="evidence" value="ECO:0007669"/>
    <property type="project" value="InterPro"/>
</dbReference>
<dbReference type="AlphaFoldDB" id="A0A5J9SML2"/>
<keyword evidence="1" id="KW-0547">Nucleotide-binding</keyword>
<keyword evidence="4" id="KW-1185">Reference proteome</keyword>
<feature type="domain" description="Protein kinase" evidence="2">
    <location>
        <begin position="31"/>
        <end position="182"/>
    </location>
</feature>
<dbReference type="FunFam" id="3.30.200.20:FF:000465">
    <property type="entry name" value="Cysteine-rich receptor-like protein kinase 6"/>
    <property type="match status" value="1"/>
</dbReference>
<comment type="caution">
    <text evidence="3">The sequence shown here is derived from an EMBL/GenBank/DDBJ whole genome shotgun (WGS) entry which is preliminary data.</text>
</comment>
<reference evidence="3 4" key="1">
    <citation type="journal article" date="2019" name="Sci. Rep.">
        <title>A high-quality genome of Eragrostis curvula grass provides insights into Poaceae evolution and supports new strategies to enhance forage quality.</title>
        <authorList>
            <person name="Carballo J."/>
            <person name="Santos B.A.C.M."/>
            <person name="Zappacosta D."/>
            <person name="Garbus I."/>
            <person name="Selva J.P."/>
            <person name="Gallo C.A."/>
            <person name="Diaz A."/>
            <person name="Albertini E."/>
            <person name="Caccamo M."/>
            <person name="Echenique V."/>
        </authorList>
    </citation>
    <scope>NUCLEOTIDE SEQUENCE [LARGE SCALE GENOMIC DNA]</scope>
    <source>
        <strain evidence="4">cv. Victoria</strain>
        <tissue evidence="3">Leaf</tissue>
    </source>
</reference>
<gene>
    <name evidence="3" type="ORF">EJB05_54357</name>
</gene>
<feature type="binding site" evidence="1">
    <location>
        <position position="58"/>
    </location>
    <ligand>
        <name>ATP</name>
        <dbReference type="ChEBI" id="CHEBI:30616"/>
    </ligand>
</feature>
<protein>
    <recommendedName>
        <fullName evidence="2">Protein kinase domain-containing protein</fullName>
    </recommendedName>
</protein>
<dbReference type="GO" id="GO:0005524">
    <property type="term" value="F:ATP binding"/>
    <property type="evidence" value="ECO:0007669"/>
    <property type="project" value="UniProtKB-UniRule"/>
</dbReference>
<proteinExistence type="predicted"/>
<keyword evidence="1" id="KW-0067">ATP-binding</keyword>
<evidence type="ECO:0000259" key="2">
    <source>
        <dbReference type="PROSITE" id="PS50011"/>
    </source>
</evidence>
<evidence type="ECO:0000313" key="4">
    <source>
        <dbReference type="Proteomes" id="UP000324897"/>
    </source>
</evidence>
<feature type="non-terminal residue" evidence="3">
    <location>
        <position position="1"/>
    </location>
</feature>
<dbReference type="PANTHER" id="PTHR45707:SF76">
    <property type="entry name" value="PROTEIN KINASE DOMAIN-CONTAINING PROTEIN"/>
    <property type="match status" value="1"/>
</dbReference>
<dbReference type="Proteomes" id="UP000324897">
    <property type="component" value="Unassembled WGS sequence"/>
</dbReference>
<dbReference type="Gene3D" id="1.10.510.10">
    <property type="entry name" value="Transferase(Phosphotransferase) domain 1"/>
    <property type="match status" value="1"/>
</dbReference>